<dbReference type="PANTHER" id="PTHR37384">
    <property type="entry name" value="OS01G0835600 PROTEIN"/>
    <property type="match status" value="1"/>
</dbReference>
<name>A0A5B7B293_DAVIN</name>
<dbReference type="EMBL" id="GHES01032066">
    <property type="protein sequence ID" value="MPA62625.1"/>
    <property type="molecule type" value="Transcribed_RNA"/>
</dbReference>
<gene>
    <name evidence="2" type="ORF">Din_032065</name>
    <name evidence="3" type="ORF">Din_032066</name>
</gene>
<evidence type="ECO:0000259" key="1">
    <source>
        <dbReference type="Pfam" id="PF21743"/>
    </source>
</evidence>
<dbReference type="CDD" id="cd20401">
    <property type="entry name" value="Tudor_AtPTM-like"/>
    <property type="match status" value="1"/>
</dbReference>
<dbReference type="InterPro" id="IPR047365">
    <property type="entry name" value="Tudor_AtPTM-like"/>
</dbReference>
<dbReference type="Pfam" id="PF21743">
    <property type="entry name" value="PTM_DIR17_Tudor"/>
    <property type="match status" value="1"/>
</dbReference>
<evidence type="ECO:0000313" key="3">
    <source>
        <dbReference type="EMBL" id="MPA62625.1"/>
    </source>
</evidence>
<feature type="domain" description="PTM/DIR17-like Tudor" evidence="1">
    <location>
        <begin position="62"/>
        <end position="109"/>
    </location>
</feature>
<reference evidence="2" key="1">
    <citation type="submission" date="2019-08" db="EMBL/GenBank/DDBJ databases">
        <title>Reference gene set and small RNA set construction with multiple tissues from Davidia involucrata Baill.</title>
        <authorList>
            <person name="Yang H."/>
            <person name="Zhou C."/>
            <person name="Li G."/>
            <person name="Wang J."/>
            <person name="Gao P."/>
            <person name="Wang M."/>
            <person name="Wang R."/>
            <person name="Zhao Y."/>
        </authorList>
    </citation>
    <scope>NUCLEOTIDE SEQUENCE</scope>
    <source>
        <tissue evidence="2">Mixed with DoveR01_LX</tissue>
    </source>
</reference>
<accession>A0A5B7B293</accession>
<dbReference type="EMBL" id="GHES01032065">
    <property type="protein sequence ID" value="MPA62624.1"/>
    <property type="molecule type" value="Transcribed_RNA"/>
</dbReference>
<organism evidence="2">
    <name type="scientific">Davidia involucrata</name>
    <name type="common">Dove tree</name>
    <dbReference type="NCBI Taxonomy" id="16924"/>
    <lineage>
        <taxon>Eukaryota</taxon>
        <taxon>Viridiplantae</taxon>
        <taxon>Streptophyta</taxon>
        <taxon>Embryophyta</taxon>
        <taxon>Tracheophyta</taxon>
        <taxon>Spermatophyta</taxon>
        <taxon>Magnoliopsida</taxon>
        <taxon>eudicotyledons</taxon>
        <taxon>Gunneridae</taxon>
        <taxon>Pentapetalae</taxon>
        <taxon>asterids</taxon>
        <taxon>Cornales</taxon>
        <taxon>Nyssaceae</taxon>
        <taxon>Davidia</taxon>
    </lineage>
</organism>
<sequence>MEMCKEAESESSSGVFELSGEPAIVINGVPPLSPTDGTLVLCDVVSDLESYRNLGFGEWLEGREVQKLFGEQFYNGKVIEFDKETGWYRVVYEDGDFEDLEWHELEEVLLPLDITVPLKALALKIIRKRQGPIHRYGKTVARSRNYQTKYARGKGKTGGACRSFINEVQ</sequence>
<dbReference type="Gene3D" id="2.30.30.140">
    <property type="match status" value="1"/>
</dbReference>
<proteinExistence type="predicted"/>
<evidence type="ECO:0000313" key="2">
    <source>
        <dbReference type="EMBL" id="MPA62624.1"/>
    </source>
</evidence>
<dbReference type="PANTHER" id="PTHR37384:SF1">
    <property type="entry name" value="OS01G0835600 PROTEIN"/>
    <property type="match status" value="1"/>
</dbReference>
<dbReference type="AlphaFoldDB" id="A0A5B7B293"/>
<protein>
    <submittedName>
        <fullName evidence="2">Putative dirigent protein 17-like</fullName>
    </submittedName>
</protein>